<dbReference type="RefSeq" id="WP_236133669.1">
    <property type="nucleotide sequence ID" value="NZ_JAKGTH010000008.1"/>
</dbReference>
<organism evidence="1 2">
    <name type="scientific">Gillisia lutea</name>
    <dbReference type="NCBI Taxonomy" id="2909668"/>
    <lineage>
        <taxon>Bacteria</taxon>
        <taxon>Pseudomonadati</taxon>
        <taxon>Bacteroidota</taxon>
        <taxon>Flavobacteriia</taxon>
        <taxon>Flavobacteriales</taxon>
        <taxon>Flavobacteriaceae</taxon>
        <taxon>Gillisia</taxon>
    </lineage>
</organism>
<sequence>MITKTTQFYTFYFYDTYVVVEAFENINFDIKAAENTLSIIFDHFEGRDFTIISHRKNKYNINLEAYSNKLFKKVKAIAVVSECPDVKEKAQHEQMKFGQSFAYFNNLDDARSWAESVVPV</sequence>
<gene>
    <name evidence="1" type="ORF">L1I30_07550</name>
</gene>
<name>A0ABS9EF70_9FLAO</name>
<accession>A0ABS9EF70</accession>
<evidence type="ECO:0000313" key="2">
    <source>
        <dbReference type="Proteomes" id="UP001179363"/>
    </source>
</evidence>
<dbReference type="EMBL" id="JAKGTH010000008">
    <property type="protein sequence ID" value="MCF4101515.1"/>
    <property type="molecule type" value="Genomic_DNA"/>
</dbReference>
<protein>
    <recommendedName>
        <fullName evidence="3">SpoIIAA-like</fullName>
    </recommendedName>
</protein>
<comment type="caution">
    <text evidence="1">The sequence shown here is derived from an EMBL/GenBank/DDBJ whole genome shotgun (WGS) entry which is preliminary data.</text>
</comment>
<evidence type="ECO:0008006" key="3">
    <source>
        <dbReference type="Google" id="ProtNLM"/>
    </source>
</evidence>
<evidence type="ECO:0000313" key="1">
    <source>
        <dbReference type="EMBL" id="MCF4101515.1"/>
    </source>
</evidence>
<dbReference type="Proteomes" id="UP001179363">
    <property type="component" value="Unassembled WGS sequence"/>
</dbReference>
<reference evidence="1" key="1">
    <citation type="submission" date="2022-01" db="EMBL/GenBank/DDBJ databases">
        <title>Gillisia lutea sp. nov., isolated from marine plastic residues from the Malvarosa beach (Valencia, Spain).</title>
        <authorList>
            <person name="Vidal-Verdu A."/>
            <person name="Molina-Menor E."/>
            <person name="Satari L."/>
            <person name="Pascual J."/>
            <person name="Pereto J."/>
            <person name="Porcar M."/>
        </authorList>
    </citation>
    <scope>NUCLEOTIDE SEQUENCE</scope>
    <source>
        <strain evidence="1">M10.2A</strain>
    </source>
</reference>
<keyword evidence="2" id="KW-1185">Reference proteome</keyword>
<proteinExistence type="predicted"/>